<evidence type="ECO:0000313" key="2">
    <source>
        <dbReference type="EMBL" id="GMA35273.1"/>
    </source>
</evidence>
<organism evidence="2 3">
    <name type="scientific">Demequina litorisediminis</name>
    <dbReference type="NCBI Taxonomy" id="1849022"/>
    <lineage>
        <taxon>Bacteria</taxon>
        <taxon>Bacillati</taxon>
        <taxon>Actinomycetota</taxon>
        <taxon>Actinomycetes</taxon>
        <taxon>Micrococcales</taxon>
        <taxon>Demequinaceae</taxon>
        <taxon>Demequina</taxon>
    </lineage>
</organism>
<gene>
    <name evidence="2" type="ORF">GCM10025876_14770</name>
</gene>
<evidence type="ECO:0000313" key="3">
    <source>
        <dbReference type="Proteomes" id="UP001157125"/>
    </source>
</evidence>
<protein>
    <submittedName>
        <fullName evidence="2">Uncharacterized protein</fullName>
    </submittedName>
</protein>
<evidence type="ECO:0000256" key="1">
    <source>
        <dbReference type="SAM" id="MobiDB-lite"/>
    </source>
</evidence>
<sequence>MPAKTPDAVSWGLSLRPVTTSPDPTLNQIRGDAPGGGVAAGASRGVSRADPVQSEGVCGAFPRQRSANWRGATGPAVRASDL</sequence>
<reference evidence="3" key="1">
    <citation type="journal article" date="2019" name="Int. J. Syst. Evol. Microbiol.">
        <title>The Global Catalogue of Microorganisms (GCM) 10K type strain sequencing project: providing services to taxonomists for standard genome sequencing and annotation.</title>
        <authorList>
            <consortium name="The Broad Institute Genomics Platform"/>
            <consortium name="The Broad Institute Genome Sequencing Center for Infectious Disease"/>
            <person name="Wu L."/>
            <person name="Ma J."/>
        </authorList>
    </citation>
    <scope>NUCLEOTIDE SEQUENCE [LARGE SCALE GENOMIC DNA]</scope>
    <source>
        <strain evidence="3">NBRC 112299</strain>
    </source>
</reference>
<name>A0ABQ6IBQ3_9MICO</name>
<dbReference type="Proteomes" id="UP001157125">
    <property type="component" value="Unassembled WGS sequence"/>
</dbReference>
<accession>A0ABQ6IBQ3</accession>
<dbReference type="EMBL" id="BSUN01000001">
    <property type="protein sequence ID" value="GMA35273.1"/>
    <property type="molecule type" value="Genomic_DNA"/>
</dbReference>
<keyword evidence="3" id="KW-1185">Reference proteome</keyword>
<proteinExistence type="predicted"/>
<comment type="caution">
    <text evidence="2">The sequence shown here is derived from an EMBL/GenBank/DDBJ whole genome shotgun (WGS) entry which is preliminary data.</text>
</comment>
<feature type="region of interest" description="Disordered" evidence="1">
    <location>
        <begin position="1"/>
        <end position="52"/>
    </location>
</feature>
<feature type="compositionally biased region" description="Low complexity" evidence="1">
    <location>
        <begin position="40"/>
        <end position="50"/>
    </location>
</feature>
<feature type="compositionally biased region" description="Polar residues" evidence="1">
    <location>
        <begin position="17"/>
        <end position="28"/>
    </location>
</feature>